<reference evidence="1 2" key="1">
    <citation type="submission" date="2019-01" db="EMBL/GenBank/DDBJ databases">
        <title>Novel species of Cellulomonas.</title>
        <authorList>
            <person name="Liu Q."/>
            <person name="Xin Y.-H."/>
        </authorList>
    </citation>
    <scope>NUCLEOTIDE SEQUENCE [LARGE SCALE GENOMIC DNA]</scope>
    <source>
        <strain evidence="1 2">HLT2-17</strain>
    </source>
</reference>
<dbReference type="InterPro" id="IPR042099">
    <property type="entry name" value="ANL_N_sf"/>
</dbReference>
<dbReference type="Proteomes" id="UP000293764">
    <property type="component" value="Unassembled WGS sequence"/>
</dbReference>
<comment type="caution">
    <text evidence="1">The sequence shown here is derived from an EMBL/GenBank/DDBJ whole genome shotgun (WGS) entry which is preliminary data.</text>
</comment>
<dbReference type="OrthoDB" id="3396763at2"/>
<keyword evidence="2" id="KW-1185">Reference proteome</keyword>
<evidence type="ECO:0000313" key="2">
    <source>
        <dbReference type="Proteomes" id="UP000293764"/>
    </source>
</evidence>
<accession>A0A4Q5N049</accession>
<dbReference type="EMBL" id="SDWW01000017">
    <property type="protein sequence ID" value="RYV51390.1"/>
    <property type="molecule type" value="Genomic_DNA"/>
</dbReference>
<dbReference type="SUPFAM" id="SSF56801">
    <property type="entry name" value="Acetyl-CoA synthetase-like"/>
    <property type="match status" value="1"/>
</dbReference>
<evidence type="ECO:0000313" key="1">
    <source>
        <dbReference type="EMBL" id="RYV51390.1"/>
    </source>
</evidence>
<organism evidence="1 2">
    <name type="scientific">Pengzhenrongella frigida</name>
    <dbReference type="NCBI Taxonomy" id="1259133"/>
    <lineage>
        <taxon>Bacteria</taxon>
        <taxon>Bacillati</taxon>
        <taxon>Actinomycetota</taxon>
        <taxon>Actinomycetes</taxon>
        <taxon>Micrococcales</taxon>
        <taxon>Pengzhenrongella</taxon>
    </lineage>
</organism>
<dbReference type="AlphaFoldDB" id="A0A4Q5N049"/>
<name>A0A4Q5N049_9MICO</name>
<dbReference type="NCBIfam" id="TIGR03089">
    <property type="entry name" value="TIGR03089 family protein"/>
    <property type="match status" value="1"/>
</dbReference>
<proteinExistence type="predicted"/>
<protein>
    <submittedName>
        <fullName evidence="1">TIGR03089 family protein</fullName>
    </submittedName>
</protein>
<dbReference type="Gene3D" id="3.40.50.12780">
    <property type="entry name" value="N-terminal domain of ligase-like"/>
    <property type="match status" value="1"/>
</dbReference>
<gene>
    <name evidence="1" type="ORF">EUA98_08890</name>
</gene>
<sequence>MKQPTSVADVLALVTRDPGRPRLTWYGPDGERIELSGAVLANWVSKTTNLLVEEFDAGPGVQVGLDLPAHWRTVVWALAAWRCGACVVVGDGVSAADVVVTDRPEAYPAVDQLVAVALPGLARRFDGELPAGAVDAASAVMTYGDQIGWAPEVDAGEVAVASADGVLHGALVGWAGDGVRAPEGARTLLASGADRTGDVVGVLRAVLGMLARDGSAVLLDAAVAVALDGDPARRERLVGSERVTAEA</sequence>
<dbReference type="InterPro" id="IPR017523">
    <property type="entry name" value="Rv3268"/>
</dbReference>
<dbReference type="RefSeq" id="WP_130102322.1">
    <property type="nucleotide sequence ID" value="NZ_SDWW01000017.1"/>
</dbReference>